<dbReference type="EMBL" id="VFPJ01000001">
    <property type="protein sequence ID" value="TQM41992.1"/>
    <property type="molecule type" value="Genomic_DNA"/>
</dbReference>
<keyword evidence="1" id="KW-0732">Signal</keyword>
<name>A0A543G7C9_9FLAO</name>
<feature type="signal peptide" evidence="1">
    <location>
        <begin position="1"/>
        <end position="17"/>
    </location>
</feature>
<gene>
    <name evidence="2" type="ORF">BC670_3012</name>
</gene>
<comment type="caution">
    <text evidence="2">The sequence shown here is derived from an EMBL/GenBank/DDBJ whole genome shotgun (WGS) entry which is preliminary data.</text>
</comment>
<accession>A0A543G7C9</accession>
<evidence type="ECO:0008006" key="4">
    <source>
        <dbReference type="Google" id="ProtNLM"/>
    </source>
</evidence>
<proteinExistence type="predicted"/>
<evidence type="ECO:0000313" key="2">
    <source>
        <dbReference type="EMBL" id="TQM41992.1"/>
    </source>
</evidence>
<dbReference type="Proteomes" id="UP000320773">
    <property type="component" value="Unassembled WGS sequence"/>
</dbReference>
<organism evidence="2 3">
    <name type="scientific">Flavobacterium branchiophilum</name>
    <dbReference type="NCBI Taxonomy" id="55197"/>
    <lineage>
        <taxon>Bacteria</taxon>
        <taxon>Pseudomonadati</taxon>
        <taxon>Bacteroidota</taxon>
        <taxon>Flavobacteriia</taxon>
        <taxon>Flavobacteriales</taxon>
        <taxon>Flavobacteriaceae</taxon>
        <taxon>Flavobacterium</taxon>
    </lineage>
</organism>
<evidence type="ECO:0000313" key="3">
    <source>
        <dbReference type="Proteomes" id="UP000320773"/>
    </source>
</evidence>
<evidence type="ECO:0000256" key="1">
    <source>
        <dbReference type="SAM" id="SignalP"/>
    </source>
</evidence>
<reference evidence="2 3" key="1">
    <citation type="submission" date="2019-06" db="EMBL/GenBank/DDBJ databases">
        <title>Genomic Encyclopedia of Archaeal and Bacterial Type Strains, Phase II (KMG-II): from individual species to whole genera.</title>
        <authorList>
            <person name="Goeker M."/>
        </authorList>
    </citation>
    <scope>NUCLEOTIDE SEQUENCE [LARGE SCALE GENOMIC DNA]</scope>
    <source>
        <strain evidence="2 3">DSM 24789</strain>
    </source>
</reference>
<dbReference type="AlphaFoldDB" id="A0A543G7C9"/>
<protein>
    <recommendedName>
        <fullName evidence="4">Lipoprotein</fullName>
    </recommendedName>
</protein>
<feature type="chain" id="PRO_5021949269" description="Lipoprotein" evidence="1">
    <location>
        <begin position="18"/>
        <end position="117"/>
    </location>
</feature>
<sequence length="117" mass="13248">MLLFVIGCLMCPITSLACETNSKSCCKKNIENTSKKQSCCNKSVEKKAKSKGCAKKCLSVWCCCVSNWITICSAICTFEFVNKAVYETKIKIFFWDQVALHTGYAKMWLMPKINYNV</sequence>